<organism evidence="2 3">
    <name type="scientific">Pieris macdunnoughi</name>
    <dbReference type="NCBI Taxonomy" id="345717"/>
    <lineage>
        <taxon>Eukaryota</taxon>
        <taxon>Metazoa</taxon>
        <taxon>Ecdysozoa</taxon>
        <taxon>Arthropoda</taxon>
        <taxon>Hexapoda</taxon>
        <taxon>Insecta</taxon>
        <taxon>Pterygota</taxon>
        <taxon>Neoptera</taxon>
        <taxon>Endopterygota</taxon>
        <taxon>Lepidoptera</taxon>
        <taxon>Glossata</taxon>
        <taxon>Ditrysia</taxon>
        <taxon>Papilionoidea</taxon>
        <taxon>Pieridae</taxon>
        <taxon>Pierinae</taxon>
        <taxon>Pieris</taxon>
    </lineage>
</organism>
<feature type="signal peptide" evidence="1">
    <location>
        <begin position="1"/>
        <end position="18"/>
    </location>
</feature>
<comment type="caution">
    <text evidence="2">The sequence shown here is derived from an EMBL/GenBank/DDBJ whole genome shotgun (WGS) entry which is preliminary data.</text>
</comment>
<feature type="chain" id="PRO_5032455968" evidence="1">
    <location>
        <begin position="19"/>
        <end position="261"/>
    </location>
</feature>
<dbReference type="Proteomes" id="UP000663880">
    <property type="component" value="Unassembled WGS sequence"/>
</dbReference>
<accession>A0A821MDC6</accession>
<name>A0A821MDC6_9NEOP</name>
<proteinExistence type="predicted"/>
<evidence type="ECO:0000256" key="1">
    <source>
        <dbReference type="SAM" id="SignalP"/>
    </source>
</evidence>
<dbReference type="OrthoDB" id="6917049at2759"/>
<keyword evidence="1" id="KW-0732">Signal</keyword>
<gene>
    <name evidence="2" type="ORF">PMACD_LOCUS1567</name>
</gene>
<evidence type="ECO:0000313" key="2">
    <source>
        <dbReference type="EMBL" id="CAF4766264.1"/>
    </source>
</evidence>
<dbReference type="EMBL" id="CAJOBZ010000003">
    <property type="protein sequence ID" value="CAF4766264.1"/>
    <property type="molecule type" value="Genomic_DNA"/>
</dbReference>
<dbReference type="AlphaFoldDB" id="A0A821MDC6"/>
<protein>
    <submittedName>
        <fullName evidence="2">Uncharacterized protein</fullName>
    </submittedName>
</protein>
<evidence type="ECO:0000313" key="3">
    <source>
        <dbReference type="Proteomes" id="UP000663880"/>
    </source>
</evidence>
<keyword evidence="3" id="KW-1185">Reference proteome</keyword>
<sequence length="261" mass="28012">MKLLVFVLFFGLVSTSLGSPDASVSVRQRRDVDILANTRVLIQQLIENLLKAVQQARDAVATFVRGMQQQLQLFGQKIIADLQKLRDGIEQAIKNIADRITGAGPAVKACIENQRDAAENLFTTARENSHICAEQNVDEIQVMVDKLSALADGAVNYTRAVVEQMDGCSRNGSGLFNTGACLGGLVVKTEYNGITFATQSAIMISKINLSLLTFPAALEVCAGRSLLSASSEARTIISEIASCSYTSIFQSSSSASDELSL</sequence>
<reference evidence="2" key="1">
    <citation type="submission" date="2021-02" db="EMBL/GenBank/DDBJ databases">
        <authorList>
            <person name="Steward A R."/>
        </authorList>
    </citation>
    <scope>NUCLEOTIDE SEQUENCE</scope>
</reference>